<organism evidence="2 3">
    <name type="scientific">Mycolicibacter sinensis (strain JDM601)</name>
    <name type="common">Mycobacterium sinense</name>
    <dbReference type="NCBI Taxonomy" id="875328"/>
    <lineage>
        <taxon>Bacteria</taxon>
        <taxon>Bacillati</taxon>
        <taxon>Actinomycetota</taxon>
        <taxon>Actinomycetes</taxon>
        <taxon>Mycobacteriales</taxon>
        <taxon>Mycobacteriaceae</taxon>
        <taxon>Mycolicibacter</taxon>
    </lineage>
</organism>
<gene>
    <name evidence="2" type="ORF">A5648_19620</name>
</gene>
<feature type="compositionally biased region" description="Basic and acidic residues" evidence="1">
    <location>
        <begin position="260"/>
        <end position="271"/>
    </location>
</feature>
<sequence>MTDPIEVNPLDYLAIAAGLPPLPIPPGPVHPGGTSPVDATMAAFGAATNLNLVETNTHLAEDHADRTGHATDAAQKFATNEADAVSKFQDVAGQGDATVAQQGSQEAMGGAMQGMTGAMQGITSALSGALGSVSKLPQGLMQAGQGALSPLMSAAQSLGKAGLGGAGATLASDISPEPGLGGSDFGTGGGGGGGLGMGTTPASNLGPPPVPGTSTPTTPTSSLASTGAAGPTGGTPATGGAGGGGMMPMMPGGAGAGGKGGKDDKAGEKRIAAPGVPNGQPVKGRTTAPPNVPVTKSVAKDAGPTGLTPLKRIVDKDDSSK</sequence>
<accession>A0A1A3U4S5</accession>
<name>A0A1A3U4S5_MYCSD</name>
<evidence type="ECO:0000313" key="3">
    <source>
        <dbReference type="Proteomes" id="UP000093759"/>
    </source>
</evidence>
<reference evidence="3" key="1">
    <citation type="submission" date="2016-06" db="EMBL/GenBank/DDBJ databases">
        <authorList>
            <person name="Sutton G."/>
            <person name="Brinkac L."/>
            <person name="Sanka R."/>
            <person name="Adams M."/>
            <person name="Lau E."/>
            <person name="Garcia-Basteiro A."/>
            <person name="Lopez-Varela E."/>
            <person name="Palencia S."/>
        </authorList>
    </citation>
    <scope>NUCLEOTIDE SEQUENCE [LARGE SCALE GENOMIC DNA]</scope>
    <source>
        <strain evidence="3">1274684.2</strain>
    </source>
</reference>
<evidence type="ECO:0000256" key="1">
    <source>
        <dbReference type="SAM" id="MobiDB-lite"/>
    </source>
</evidence>
<proteinExistence type="predicted"/>
<feature type="region of interest" description="Disordered" evidence="1">
    <location>
        <begin position="162"/>
        <end position="321"/>
    </location>
</feature>
<feature type="compositionally biased region" description="Gly residues" evidence="1">
    <location>
        <begin position="230"/>
        <end position="259"/>
    </location>
</feature>
<feature type="compositionally biased region" description="Basic and acidic residues" evidence="1">
    <location>
        <begin position="312"/>
        <end position="321"/>
    </location>
</feature>
<protein>
    <submittedName>
        <fullName evidence="2">Uncharacterized protein</fullName>
    </submittedName>
</protein>
<dbReference type="RefSeq" id="WP_065023763.1">
    <property type="nucleotide sequence ID" value="NZ_LZMF01000037.1"/>
</dbReference>
<dbReference type="EMBL" id="LZMF01000037">
    <property type="protein sequence ID" value="OBK89692.1"/>
    <property type="molecule type" value="Genomic_DNA"/>
</dbReference>
<feature type="compositionally biased region" description="Gly residues" evidence="1">
    <location>
        <begin position="179"/>
        <end position="197"/>
    </location>
</feature>
<feature type="compositionally biased region" description="Low complexity" evidence="1">
    <location>
        <begin position="212"/>
        <end position="229"/>
    </location>
</feature>
<comment type="caution">
    <text evidence="2">The sequence shown here is derived from an EMBL/GenBank/DDBJ whole genome shotgun (WGS) entry which is preliminary data.</text>
</comment>
<dbReference type="AlphaFoldDB" id="A0A1A3U4S5"/>
<dbReference type="Proteomes" id="UP000093759">
    <property type="component" value="Unassembled WGS sequence"/>
</dbReference>
<evidence type="ECO:0000313" key="2">
    <source>
        <dbReference type="EMBL" id="OBK89692.1"/>
    </source>
</evidence>